<name>A0ACB8UA20_9APHY</name>
<proteinExistence type="predicted"/>
<organism evidence="1 2">
    <name type="scientific">Irpex rosettiformis</name>
    <dbReference type="NCBI Taxonomy" id="378272"/>
    <lineage>
        <taxon>Eukaryota</taxon>
        <taxon>Fungi</taxon>
        <taxon>Dikarya</taxon>
        <taxon>Basidiomycota</taxon>
        <taxon>Agaricomycotina</taxon>
        <taxon>Agaricomycetes</taxon>
        <taxon>Polyporales</taxon>
        <taxon>Irpicaceae</taxon>
        <taxon>Irpex</taxon>
    </lineage>
</organism>
<keyword evidence="2" id="KW-1185">Reference proteome</keyword>
<sequence>MSYTWRSAQKKEEDWIDVCGFNAKYVCIYIYELSAEYLFQAAYSVKPRLGRGQMAVPVLVLWEKVSLDRQGLGDIVPFGNTVRLVTKEVAICADLLTTRDERDRFTKPHVIRNRGSIGVILFAMVAYYSDVSSSTCTSTFIFLWFVKFNSPYVRYASVEVEGSLVTSAMLQAAT</sequence>
<gene>
    <name evidence="1" type="ORF">BDY19DRAFT_1032931</name>
</gene>
<evidence type="ECO:0000313" key="2">
    <source>
        <dbReference type="Proteomes" id="UP001055072"/>
    </source>
</evidence>
<accession>A0ACB8UA20</accession>
<evidence type="ECO:0000313" key="1">
    <source>
        <dbReference type="EMBL" id="KAI0091073.1"/>
    </source>
</evidence>
<protein>
    <submittedName>
        <fullName evidence="1">Uncharacterized protein</fullName>
    </submittedName>
</protein>
<dbReference type="EMBL" id="MU274906">
    <property type="protein sequence ID" value="KAI0091073.1"/>
    <property type="molecule type" value="Genomic_DNA"/>
</dbReference>
<comment type="caution">
    <text evidence="1">The sequence shown here is derived from an EMBL/GenBank/DDBJ whole genome shotgun (WGS) entry which is preliminary data.</text>
</comment>
<dbReference type="Proteomes" id="UP001055072">
    <property type="component" value="Unassembled WGS sequence"/>
</dbReference>
<reference evidence="1" key="1">
    <citation type="journal article" date="2021" name="Environ. Microbiol.">
        <title>Gene family expansions and transcriptome signatures uncover fungal adaptations to wood decay.</title>
        <authorList>
            <person name="Hage H."/>
            <person name="Miyauchi S."/>
            <person name="Viragh M."/>
            <person name="Drula E."/>
            <person name="Min B."/>
            <person name="Chaduli D."/>
            <person name="Navarro D."/>
            <person name="Favel A."/>
            <person name="Norest M."/>
            <person name="Lesage-Meessen L."/>
            <person name="Balint B."/>
            <person name="Merenyi Z."/>
            <person name="de Eugenio L."/>
            <person name="Morin E."/>
            <person name="Martinez A.T."/>
            <person name="Baldrian P."/>
            <person name="Stursova M."/>
            <person name="Martinez M.J."/>
            <person name="Novotny C."/>
            <person name="Magnuson J.K."/>
            <person name="Spatafora J.W."/>
            <person name="Maurice S."/>
            <person name="Pangilinan J."/>
            <person name="Andreopoulos W."/>
            <person name="LaButti K."/>
            <person name="Hundley H."/>
            <person name="Na H."/>
            <person name="Kuo A."/>
            <person name="Barry K."/>
            <person name="Lipzen A."/>
            <person name="Henrissat B."/>
            <person name="Riley R."/>
            <person name="Ahrendt S."/>
            <person name="Nagy L.G."/>
            <person name="Grigoriev I.V."/>
            <person name="Martin F."/>
            <person name="Rosso M.N."/>
        </authorList>
    </citation>
    <scope>NUCLEOTIDE SEQUENCE</scope>
    <source>
        <strain evidence="1">CBS 384.51</strain>
    </source>
</reference>